<proteinExistence type="predicted"/>
<accession>A0A8C7JR36</accession>
<dbReference type="Ensembl" id="ENSOKIT00005097546.1">
    <property type="protein sequence ID" value="ENSOKIP00005091291.1"/>
    <property type="gene ID" value="ENSOKIG00005039812.1"/>
</dbReference>
<dbReference type="Gene3D" id="3.30.40.10">
    <property type="entry name" value="Zinc/RING finger domain, C3HC4 (zinc finger)"/>
    <property type="match status" value="1"/>
</dbReference>
<feature type="region of interest" description="Disordered" evidence="5">
    <location>
        <begin position="66"/>
        <end position="91"/>
    </location>
</feature>
<evidence type="ECO:0000256" key="3">
    <source>
        <dbReference type="ARBA" id="ARBA00022833"/>
    </source>
</evidence>
<dbReference type="Pfam" id="PF00643">
    <property type="entry name" value="zf-B_box"/>
    <property type="match status" value="1"/>
</dbReference>
<organism evidence="8 9">
    <name type="scientific">Oncorhynchus kisutch</name>
    <name type="common">Coho salmon</name>
    <name type="synonym">Salmo kisutch</name>
    <dbReference type="NCBI Taxonomy" id="8019"/>
    <lineage>
        <taxon>Eukaryota</taxon>
        <taxon>Metazoa</taxon>
        <taxon>Chordata</taxon>
        <taxon>Craniata</taxon>
        <taxon>Vertebrata</taxon>
        <taxon>Euteleostomi</taxon>
        <taxon>Actinopterygii</taxon>
        <taxon>Neopterygii</taxon>
        <taxon>Teleostei</taxon>
        <taxon>Protacanthopterygii</taxon>
        <taxon>Salmoniformes</taxon>
        <taxon>Salmonidae</taxon>
        <taxon>Salmoninae</taxon>
        <taxon>Oncorhynchus</taxon>
    </lineage>
</organism>
<dbReference type="Pfam" id="PF13923">
    <property type="entry name" value="zf-C3HC4_2"/>
    <property type="match status" value="1"/>
</dbReference>
<dbReference type="InterPro" id="IPR000315">
    <property type="entry name" value="Znf_B-box"/>
</dbReference>
<dbReference type="PROSITE" id="PS50119">
    <property type="entry name" value="ZF_BBOX"/>
    <property type="match status" value="1"/>
</dbReference>
<evidence type="ECO:0000256" key="2">
    <source>
        <dbReference type="ARBA" id="ARBA00022771"/>
    </source>
</evidence>
<evidence type="ECO:0000256" key="4">
    <source>
        <dbReference type="PROSITE-ProRule" id="PRU00024"/>
    </source>
</evidence>
<name>A0A8C7JR36_ONCKI</name>
<evidence type="ECO:0000256" key="1">
    <source>
        <dbReference type="ARBA" id="ARBA00022723"/>
    </source>
</evidence>
<protein>
    <submittedName>
        <fullName evidence="8">Uncharacterized protein</fullName>
    </submittedName>
</protein>
<dbReference type="Gene3D" id="3.30.160.60">
    <property type="entry name" value="Classic Zinc Finger"/>
    <property type="match status" value="1"/>
</dbReference>
<evidence type="ECO:0000313" key="8">
    <source>
        <dbReference type="Ensembl" id="ENSOKIP00005091291.1"/>
    </source>
</evidence>
<evidence type="ECO:0000259" key="7">
    <source>
        <dbReference type="PROSITE" id="PS50119"/>
    </source>
</evidence>
<dbReference type="SUPFAM" id="SSF57850">
    <property type="entry name" value="RING/U-box"/>
    <property type="match status" value="1"/>
</dbReference>
<feature type="domain" description="RING-type" evidence="6">
    <location>
        <begin position="14"/>
        <end position="51"/>
    </location>
</feature>
<dbReference type="SUPFAM" id="SSF57845">
    <property type="entry name" value="B-box zinc-binding domain"/>
    <property type="match status" value="1"/>
</dbReference>
<dbReference type="SMART" id="SM00184">
    <property type="entry name" value="RING"/>
    <property type="match status" value="1"/>
</dbReference>
<keyword evidence="3" id="KW-0862">Zinc</keyword>
<keyword evidence="9" id="KW-1185">Reference proteome</keyword>
<feature type="domain" description="B box-type" evidence="7">
    <location>
        <begin position="94"/>
        <end position="135"/>
    </location>
</feature>
<dbReference type="InterPro" id="IPR017907">
    <property type="entry name" value="Znf_RING_CS"/>
</dbReference>
<dbReference type="GeneTree" id="ENSGT01030000234583"/>
<reference evidence="8" key="1">
    <citation type="submission" date="2025-08" db="UniProtKB">
        <authorList>
            <consortium name="Ensembl"/>
        </authorList>
    </citation>
    <scope>IDENTIFICATION</scope>
</reference>
<keyword evidence="2 4" id="KW-0863">Zinc-finger</keyword>
<evidence type="ECO:0000313" key="9">
    <source>
        <dbReference type="Proteomes" id="UP000694557"/>
    </source>
</evidence>
<dbReference type="InterPro" id="IPR013083">
    <property type="entry name" value="Znf_RING/FYVE/PHD"/>
</dbReference>
<evidence type="ECO:0000259" key="6">
    <source>
        <dbReference type="PROSITE" id="PS50089"/>
    </source>
</evidence>
<sequence length="232" mass="26287">MATASSPLTDHLRCSICTEVFTEPVSLNCQHTFCKSCIQQSLKTLQQCPLCGSCLFIDSTFEINKPKPKPRLKPKPEGVEQSSDHGEWRQKTTAGQDMCSKHNEMLQLFCDTDKRFICVVCRDGRAHAGHKFKPVKEAQDDVMEKLVSDLIYLQEDINMVVRFLESERGITANTRERNVRLKAEISSQFEELREQLRLREEQGGWGWAHNSNSPGSHVITCSGVLWLGGKNC</sequence>
<dbReference type="InterPro" id="IPR001841">
    <property type="entry name" value="Znf_RING"/>
</dbReference>
<reference evidence="8" key="2">
    <citation type="submission" date="2025-09" db="UniProtKB">
        <authorList>
            <consortium name="Ensembl"/>
        </authorList>
    </citation>
    <scope>IDENTIFICATION</scope>
</reference>
<dbReference type="SMART" id="SM00336">
    <property type="entry name" value="BBOX"/>
    <property type="match status" value="1"/>
</dbReference>
<dbReference type="InterPro" id="IPR050143">
    <property type="entry name" value="TRIM/RBCC"/>
</dbReference>
<keyword evidence="1" id="KW-0479">Metal-binding</keyword>
<dbReference type="PANTHER" id="PTHR24103">
    <property type="entry name" value="E3 UBIQUITIN-PROTEIN LIGASE TRIM"/>
    <property type="match status" value="1"/>
</dbReference>
<evidence type="ECO:0000256" key="5">
    <source>
        <dbReference type="SAM" id="MobiDB-lite"/>
    </source>
</evidence>
<dbReference type="PROSITE" id="PS50089">
    <property type="entry name" value="ZF_RING_2"/>
    <property type="match status" value="1"/>
</dbReference>
<dbReference type="PROSITE" id="PS00518">
    <property type="entry name" value="ZF_RING_1"/>
    <property type="match status" value="1"/>
</dbReference>
<dbReference type="GO" id="GO:0008270">
    <property type="term" value="F:zinc ion binding"/>
    <property type="evidence" value="ECO:0007669"/>
    <property type="project" value="UniProtKB-KW"/>
</dbReference>
<dbReference type="CDD" id="cd19800">
    <property type="entry name" value="Bbox2_xNF7-like"/>
    <property type="match status" value="1"/>
</dbReference>
<dbReference type="Proteomes" id="UP000694557">
    <property type="component" value="Unassembled WGS sequence"/>
</dbReference>
<dbReference type="AlphaFoldDB" id="A0A8C7JR36"/>
<feature type="compositionally biased region" description="Basic and acidic residues" evidence="5">
    <location>
        <begin position="74"/>
        <end position="90"/>
    </location>
</feature>